<evidence type="ECO:0000313" key="2">
    <source>
        <dbReference type="Proteomes" id="UP000035680"/>
    </source>
</evidence>
<proteinExistence type="predicted"/>
<keyword evidence="2" id="KW-1185">Reference proteome</keyword>
<reference evidence="2" key="1">
    <citation type="submission" date="2014-07" db="EMBL/GenBank/DDBJ databases">
        <authorList>
            <person name="Martin A.A"/>
            <person name="De Silva N."/>
        </authorList>
    </citation>
    <scope>NUCLEOTIDE SEQUENCE</scope>
</reference>
<sequence length="855" mass="98090">MFSDHFARNAFYDTICLNRKFSCKLINTEEIRSKENIPSDEKIPIALIYTHAKIELLEQYVFKLRCRFLHNIRYNGLLTLNLLLYYLYEYKRKVGRPRKRYLHNIKKYKLLKFFVNSVKLYRTVFICDIYQSLVCVSRPYDQEEFPDDSTSLRSHKVKLKQLYNQIFGAMIPVNEEDPTIITTEFMASHNLKSVLISECTHFRLSTSGTKLKLASRLLSNGVNLSETSCLRISAEVDERHCERVGDDVEIVEDITYKKHIRIAKLLKCNSMLSTLDTYKKDTDFDTFINRFTFAVDESGVSMNNPQAKMMITSKLFSGIFKDVQESLGSSLRSVTTFGLIIIFQGKYTHSLSAAEAALELKLFRIDTLKVNKLKKKFGELKDILRAAYPTANCESIDALYRDSSCCSYFARTLSTKDLEPKIWLIAKSESTSRSNGHVPKFKALEFTNDTPCRLHPSSNHGNKQCKAKRSSNSSATVTPKKKSEFFNLINDEQTRSKSSGIVLTNPLLIKLGYIEGIPVKIAIDGEATLSAVFKDLSEKLNQQSKNTVMCYINGTPKLYSTTEGHYHLQLQGNDIDIKRLLINDTNYQDFDFLLGRLDIKRMGMIVGHETDKITFSSKQVNMVIAEATLSAVFKDLSEKLNQQSKNTVMCYINGTPKLYSTTEGHYHLQLQGNDIDIKRLLINDTNYQDFDFLLGRLDIKRMGMIVGHETDKITFSSKQVNMVIAEQSSIQASDKESRFKEILPDILETPTQASMNQLASSKVYPWCYQPQSNDLRYTIEKMLEWDLIEHSNATELTSFYLLQKRDSSRKKVLDSEGCPRKRFVMDCQRINDCTVLVTYEALTLMGIFNRLKCAK</sequence>
<accession>A0A0K0FGJ8</accession>
<organism evidence="2 3">
    <name type="scientific">Strongyloides venezuelensis</name>
    <name type="common">Threadworm</name>
    <dbReference type="NCBI Taxonomy" id="75913"/>
    <lineage>
        <taxon>Eukaryota</taxon>
        <taxon>Metazoa</taxon>
        <taxon>Ecdysozoa</taxon>
        <taxon>Nematoda</taxon>
        <taxon>Chromadorea</taxon>
        <taxon>Rhabditida</taxon>
        <taxon>Tylenchina</taxon>
        <taxon>Panagrolaimomorpha</taxon>
        <taxon>Strongyloidoidea</taxon>
        <taxon>Strongyloididae</taxon>
        <taxon>Strongyloides</taxon>
    </lineage>
</organism>
<evidence type="ECO:0000256" key="1">
    <source>
        <dbReference type="SAM" id="MobiDB-lite"/>
    </source>
</evidence>
<dbReference type="AlphaFoldDB" id="A0A0K0FGJ8"/>
<evidence type="ECO:0000313" key="3">
    <source>
        <dbReference type="WBParaSite" id="SVE_0800100.1"/>
    </source>
</evidence>
<dbReference type="Proteomes" id="UP000035680">
    <property type="component" value="Unassembled WGS sequence"/>
</dbReference>
<dbReference type="WBParaSite" id="SVE_0800100.1">
    <property type="protein sequence ID" value="SVE_0800100.1"/>
    <property type="gene ID" value="SVE_0800100"/>
</dbReference>
<dbReference type="STRING" id="75913.A0A0K0FGJ8"/>
<protein>
    <submittedName>
        <fullName evidence="3">SAP domain-containing protein</fullName>
    </submittedName>
</protein>
<feature type="region of interest" description="Disordered" evidence="1">
    <location>
        <begin position="455"/>
        <end position="478"/>
    </location>
</feature>
<name>A0A0K0FGJ8_STRVS</name>
<reference evidence="3" key="2">
    <citation type="submission" date="2015-08" db="UniProtKB">
        <authorList>
            <consortium name="WormBaseParasite"/>
        </authorList>
    </citation>
    <scope>IDENTIFICATION</scope>
</reference>